<dbReference type="OrthoDB" id="3186544at2"/>
<comment type="caution">
    <text evidence="2">The sequence shown here is derived from an EMBL/GenBank/DDBJ whole genome shotgun (WGS) entry which is preliminary data.</text>
</comment>
<accession>A0A2T8F752</accession>
<dbReference type="Gene3D" id="1.10.10.10">
    <property type="entry name" value="Winged helix-like DNA-binding domain superfamily/Winged helix DNA-binding domain"/>
    <property type="match status" value="1"/>
</dbReference>
<dbReference type="PANTHER" id="PTHR43252">
    <property type="entry name" value="TRANSCRIPTIONAL REGULATOR YQJI"/>
    <property type="match status" value="1"/>
</dbReference>
<dbReference type="SUPFAM" id="SSF46785">
    <property type="entry name" value="Winged helix' DNA-binding domain"/>
    <property type="match status" value="1"/>
</dbReference>
<dbReference type="Proteomes" id="UP000246018">
    <property type="component" value="Unassembled WGS sequence"/>
</dbReference>
<dbReference type="Pfam" id="PF03551">
    <property type="entry name" value="PadR"/>
    <property type="match status" value="1"/>
</dbReference>
<reference evidence="2 3" key="1">
    <citation type="submission" date="2018-04" db="EMBL/GenBank/DDBJ databases">
        <title>Genome of Nocardioides gansuensis WSJ-1.</title>
        <authorList>
            <person name="Wu S."/>
            <person name="Wang G."/>
        </authorList>
    </citation>
    <scope>NUCLEOTIDE SEQUENCE [LARGE SCALE GENOMIC DNA]</scope>
    <source>
        <strain evidence="2 3">WSJ-1</strain>
    </source>
</reference>
<evidence type="ECO:0000259" key="1">
    <source>
        <dbReference type="Pfam" id="PF03551"/>
    </source>
</evidence>
<proteinExistence type="predicted"/>
<organism evidence="2 3">
    <name type="scientific">Nocardioides gansuensis</name>
    <dbReference type="NCBI Taxonomy" id="2138300"/>
    <lineage>
        <taxon>Bacteria</taxon>
        <taxon>Bacillati</taxon>
        <taxon>Actinomycetota</taxon>
        <taxon>Actinomycetes</taxon>
        <taxon>Propionibacteriales</taxon>
        <taxon>Nocardioidaceae</taxon>
        <taxon>Nocardioides</taxon>
    </lineage>
</organism>
<dbReference type="InterPro" id="IPR036388">
    <property type="entry name" value="WH-like_DNA-bd_sf"/>
</dbReference>
<evidence type="ECO:0000313" key="3">
    <source>
        <dbReference type="Proteomes" id="UP000246018"/>
    </source>
</evidence>
<dbReference type="AlphaFoldDB" id="A0A2T8F752"/>
<dbReference type="InterPro" id="IPR036390">
    <property type="entry name" value="WH_DNA-bd_sf"/>
</dbReference>
<dbReference type="EMBL" id="QDGZ01000007">
    <property type="protein sequence ID" value="PVG81497.1"/>
    <property type="molecule type" value="Genomic_DNA"/>
</dbReference>
<dbReference type="RefSeq" id="WP_116573265.1">
    <property type="nucleotide sequence ID" value="NZ_QDGZ01000007.1"/>
</dbReference>
<name>A0A2T8F752_9ACTN</name>
<dbReference type="PANTHER" id="PTHR43252:SF6">
    <property type="entry name" value="NEGATIVE TRANSCRIPTION REGULATOR PADR"/>
    <property type="match status" value="1"/>
</dbReference>
<keyword evidence="3" id="KW-1185">Reference proteome</keyword>
<gene>
    <name evidence="2" type="ORF">DDE18_15890</name>
</gene>
<feature type="domain" description="Transcription regulator PadR N-terminal" evidence="1">
    <location>
        <begin position="8"/>
        <end position="77"/>
    </location>
</feature>
<dbReference type="InterPro" id="IPR005149">
    <property type="entry name" value="Tscrpt_reg_PadR_N"/>
</dbReference>
<protein>
    <recommendedName>
        <fullName evidence="1">Transcription regulator PadR N-terminal domain-containing protein</fullName>
    </recommendedName>
</protein>
<evidence type="ECO:0000313" key="2">
    <source>
        <dbReference type="EMBL" id="PVG81497.1"/>
    </source>
</evidence>
<sequence length="182" mass="19891">MAHVILGLLLLGDQTLYGFKKQFESGIALFYSSSVGSLKRALDQLLALGHIEVAHQEEGPRGRKTYRITASGRAEFQQWMRSPVAGSDLETGALPRTYLLGLLEPSARLEVVDQILAGIEDGLGGLRRLAASLDSAAVPAQFQDVFDHQLATLDYGIASHEFAQSWFRDYRARIAATKTGKS</sequence>